<dbReference type="InterPro" id="IPR036737">
    <property type="entry name" value="OmpA-like_sf"/>
</dbReference>
<evidence type="ECO:0000256" key="2">
    <source>
        <dbReference type="ARBA" id="ARBA00023136"/>
    </source>
</evidence>
<comment type="subcellular location">
    <subcellularLocation>
        <location evidence="1">Cell outer membrane</location>
    </subcellularLocation>
</comment>
<evidence type="ECO:0000256" key="4">
    <source>
        <dbReference type="PROSITE-ProRule" id="PRU00473"/>
    </source>
</evidence>
<feature type="signal peptide" evidence="5">
    <location>
        <begin position="1"/>
        <end position="25"/>
    </location>
</feature>
<dbReference type="Gene3D" id="3.30.1330.60">
    <property type="entry name" value="OmpA-like domain"/>
    <property type="match status" value="1"/>
</dbReference>
<name>A0ABX3FML8_9VIBR</name>
<evidence type="ECO:0000256" key="5">
    <source>
        <dbReference type="SAM" id="SignalP"/>
    </source>
</evidence>
<evidence type="ECO:0000313" key="8">
    <source>
        <dbReference type="Proteomes" id="UP000186206"/>
    </source>
</evidence>
<dbReference type="InterPro" id="IPR006665">
    <property type="entry name" value="OmpA-like"/>
</dbReference>
<dbReference type="Proteomes" id="UP000186206">
    <property type="component" value="Unassembled WGS sequence"/>
</dbReference>
<accession>A0ABX3FML8</accession>
<dbReference type="EMBL" id="MJMI01000080">
    <property type="protein sequence ID" value="OLQ93991.1"/>
    <property type="molecule type" value="Genomic_DNA"/>
</dbReference>
<dbReference type="InterPro" id="IPR050330">
    <property type="entry name" value="Bact_OuterMem_StrucFunc"/>
</dbReference>
<dbReference type="CDD" id="cd07185">
    <property type="entry name" value="OmpA_C-like"/>
    <property type="match status" value="1"/>
</dbReference>
<dbReference type="PRINTS" id="PR01021">
    <property type="entry name" value="OMPADOMAIN"/>
</dbReference>
<evidence type="ECO:0000259" key="6">
    <source>
        <dbReference type="PROSITE" id="PS51123"/>
    </source>
</evidence>
<dbReference type="Pfam" id="PF00691">
    <property type="entry name" value="OmpA"/>
    <property type="match status" value="1"/>
</dbReference>
<feature type="chain" id="PRO_5046679299" description="OmpA-like domain-containing protein" evidence="5">
    <location>
        <begin position="26"/>
        <end position="206"/>
    </location>
</feature>
<evidence type="ECO:0000313" key="7">
    <source>
        <dbReference type="EMBL" id="OLQ93991.1"/>
    </source>
</evidence>
<keyword evidence="5" id="KW-0732">Signal</keyword>
<dbReference type="SUPFAM" id="SSF103088">
    <property type="entry name" value="OmpA-like"/>
    <property type="match status" value="1"/>
</dbReference>
<evidence type="ECO:0000256" key="1">
    <source>
        <dbReference type="ARBA" id="ARBA00004442"/>
    </source>
</evidence>
<keyword evidence="2 4" id="KW-0472">Membrane</keyword>
<proteinExistence type="predicted"/>
<sequence>MMKKQLINMVLVGACTVCLPNFALADNDLVSICGKSDFSVKEQVTVETSRRVSILQGGMHRIEGEGELATDALLKTEMMNIGVSKECAEYFVSKGEQGETNGRVYFKFDRSSLTPASITVLDAMLDKIRNTENKIVLEGHTDSIGSDEYNFALGMKRSLAVQAFFTDNQINENNIESVSFGEKQPVASNSTADGRQLNRRVEIKGL</sequence>
<dbReference type="InterPro" id="IPR006664">
    <property type="entry name" value="OMP_bac"/>
</dbReference>
<protein>
    <recommendedName>
        <fullName evidence="6">OmpA-like domain-containing protein</fullName>
    </recommendedName>
</protein>
<organism evidence="7 8">
    <name type="scientific">Vibrio ponticus</name>
    <dbReference type="NCBI Taxonomy" id="265668"/>
    <lineage>
        <taxon>Bacteria</taxon>
        <taxon>Pseudomonadati</taxon>
        <taxon>Pseudomonadota</taxon>
        <taxon>Gammaproteobacteria</taxon>
        <taxon>Vibrionales</taxon>
        <taxon>Vibrionaceae</taxon>
        <taxon>Vibrio</taxon>
    </lineage>
</organism>
<dbReference type="PROSITE" id="PS51123">
    <property type="entry name" value="OMPA_2"/>
    <property type="match status" value="1"/>
</dbReference>
<feature type="domain" description="OmpA-like" evidence="6">
    <location>
        <begin position="93"/>
        <end position="206"/>
    </location>
</feature>
<dbReference type="PANTHER" id="PTHR30329:SF21">
    <property type="entry name" value="LIPOPROTEIN YIAD-RELATED"/>
    <property type="match status" value="1"/>
</dbReference>
<keyword evidence="8" id="KW-1185">Reference proteome</keyword>
<dbReference type="PROSITE" id="PS51257">
    <property type="entry name" value="PROKAR_LIPOPROTEIN"/>
    <property type="match status" value="1"/>
</dbReference>
<evidence type="ECO:0000256" key="3">
    <source>
        <dbReference type="ARBA" id="ARBA00023237"/>
    </source>
</evidence>
<comment type="caution">
    <text evidence="7">The sequence shown here is derived from an EMBL/GenBank/DDBJ whole genome shotgun (WGS) entry which is preliminary data.</text>
</comment>
<reference evidence="7 8" key="1">
    <citation type="submission" date="2016-09" db="EMBL/GenBank/DDBJ databases">
        <title>Genomic Taxonomy of the Vibrionaceae.</title>
        <authorList>
            <person name="Gonzalez-Castillo A."/>
            <person name="Gomez-Gil B."/>
            <person name="Enciso-Ibarra K."/>
        </authorList>
    </citation>
    <scope>NUCLEOTIDE SEQUENCE [LARGE SCALE GENOMIC DNA]</scope>
    <source>
        <strain evidence="7 8">CAIM 1731</strain>
    </source>
</reference>
<keyword evidence="3" id="KW-0998">Cell outer membrane</keyword>
<gene>
    <name evidence="7" type="ORF">BIY21_10070</name>
</gene>
<dbReference type="PANTHER" id="PTHR30329">
    <property type="entry name" value="STATOR ELEMENT OF FLAGELLAR MOTOR COMPLEX"/>
    <property type="match status" value="1"/>
</dbReference>